<gene>
    <name evidence="1" type="ORF">P171DRAFT_468522</name>
</gene>
<name>A0A9P4UJH1_9PLEO</name>
<evidence type="ECO:0000313" key="1">
    <source>
        <dbReference type="EMBL" id="KAF2452180.1"/>
    </source>
</evidence>
<sequence length="188" mass="21739">MNTNDASSRTCGNLHVGARFLFKMKPAEALKDTRVETQQTGQMIRRKTWAPNSHMSSHSLGSMVTSGISEDTKKLLEGAIEEFREFKREEEQKRIREEENRKSWRRLKRLWRLSNSGDWTFFGPFGDLRVHHGTAAWIPASLTPAFCTTISALKEEMLLGRRPQQLRKIMISYMLAAFPSILWLQRAI</sequence>
<dbReference type="AlphaFoldDB" id="A0A9P4UJH1"/>
<organism evidence="1 2">
    <name type="scientific">Karstenula rhodostoma CBS 690.94</name>
    <dbReference type="NCBI Taxonomy" id="1392251"/>
    <lineage>
        <taxon>Eukaryota</taxon>
        <taxon>Fungi</taxon>
        <taxon>Dikarya</taxon>
        <taxon>Ascomycota</taxon>
        <taxon>Pezizomycotina</taxon>
        <taxon>Dothideomycetes</taxon>
        <taxon>Pleosporomycetidae</taxon>
        <taxon>Pleosporales</taxon>
        <taxon>Massarineae</taxon>
        <taxon>Didymosphaeriaceae</taxon>
        <taxon>Karstenula</taxon>
    </lineage>
</organism>
<keyword evidence="2" id="KW-1185">Reference proteome</keyword>
<comment type="caution">
    <text evidence="1">The sequence shown here is derived from an EMBL/GenBank/DDBJ whole genome shotgun (WGS) entry which is preliminary data.</text>
</comment>
<dbReference type="EMBL" id="MU001492">
    <property type="protein sequence ID" value="KAF2452180.1"/>
    <property type="molecule type" value="Genomic_DNA"/>
</dbReference>
<reference evidence="1" key="1">
    <citation type="journal article" date="2020" name="Stud. Mycol.">
        <title>101 Dothideomycetes genomes: a test case for predicting lifestyles and emergence of pathogens.</title>
        <authorList>
            <person name="Haridas S."/>
            <person name="Albert R."/>
            <person name="Binder M."/>
            <person name="Bloem J."/>
            <person name="Labutti K."/>
            <person name="Salamov A."/>
            <person name="Andreopoulos B."/>
            <person name="Baker S."/>
            <person name="Barry K."/>
            <person name="Bills G."/>
            <person name="Bluhm B."/>
            <person name="Cannon C."/>
            <person name="Castanera R."/>
            <person name="Culley D."/>
            <person name="Daum C."/>
            <person name="Ezra D."/>
            <person name="Gonzalez J."/>
            <person name="Henrissat B."/>
            <person name="Kuo A."/>
            <person name="Liang C."/>
            <person name="Lipzen A."/>
            <person name="Lutzoni F."/>
            <person name="Magnuson J."/>
            <person name="Mondo S."/>
            <person name="Nolan M."/>
            <person name="Ohm R."/>
            <person name="Pangilinan J."/>
            <person name="Park H.-J."/>
            <person name="Ramirez L."/>
            <person name="Alfaro M."/>
            <person name="Sun H."/>
            <person name="Tritt A."/>
            <person name="Yoshinaga Y."/>
            <person name="Zwiers L.-H."/>
            <person name="Turgeon B."/>
            <person name="Goodwin S."/>
            <person name="Spatafora J."/>
            <person name="Crous P."/>
            <person name="Grigoriev I."/>
        </authorList>
    </citation>
    <scope>NUCLEOTIDE SEQUENCE</scope>
    <source>
        <strain evidence="1">CBS 690.94</strain>
    </source>
</reference>
<protein>
    <submittedName>
        <fullName evidence="1">Uncharacterized protein</fullName>
    </submittedName>
</protein>
<evidence type="ECO:0000313" key="2">
    <source>
        <dbReference type="Proteomes" id="UP000799764"/>
    </source>
</evidence>
<accession>A0A9P4UJH1</accession>
<proteinExistence type="predicted"/>
<dbReference type="OrthoDB" id="10422528at2759"/>
<dbReference type="Proteomes" id="UP000799764">
    <property type="component" value="Unassembled WGS sequence"/>
</dbReference>